<dbReference type="SUPFAM" id="SSF160379">
    <property type="entry name" value="SP0830-like"/>
    <property type="match status" value="1"/>
</dbReference>
<dbReference type="AlphaFoldDB" id="G5JUK0"/>
<evidence type="ECO:0000313" key="1">
    <source>
        <dbReference type="EMBL" id="EHJ53274.1"/>
    </source>
</evidence>
<comment type="caution">
    <text evidence="1">The sequence shown here is derived from an EMBL/GenBank/DDBJ whole genome shotgun (WGS) entry which is preliminary data.</text>
</comment>
<dbReference type="Pfam" id="PF08002">
    <property type="entry name" value="DUF1697"/>
    <property type="match status" value="1"/>
</dbReference>
<evidence type="ECO:0008006" key="3">
    <source>
        <dbReference type="Google" id="ProtNLM"/>
    </source>
</evidence>
<dbReference type="Proteomes" id="UP000003573">
    <property type="component" value="Unassembled WGS sequence"/>
</dbReference>
<organism evidence="1 2">
    <name type="scientific">Streptococcus macacae NCTC 11558</name>
    <dbReference type="NCBI Taxonomy" id="764298"/>
    <lineage>
        <taxon>Bacteria</taxon>
        <taxon>Bacillati</taxon>
        <taxon>Bacillota</taxon>
        <taxon>Bacilli</taxon>
        <taxon>Lactobacillales</taxon>
        <taxon>Streptococcaceae</taxon>
        <taxon>Streptococcus</taxon>
    </lineage>
</organism>
<dbReference type="RefSeq" id="WP_003082272.1">
    <property type="nucleotide sequence ID" value="NZ_AEUW02000001.1"/>
</dbReference>
<dbReference type="PIRSF" id="PIRSF008502">
    <property type="entry name" value="UCP008502"/>
    <property type="match status" value="1"/>
</dbReference>
<gene>
    <name evidence="1" type="ORF">STRMA_0828</name>
</gene>
<accession>G5JUK0</accession>
<dbReference type="STRING" id="764298.STRMA_0828"/>
<dbReference type="eggNOG" id="COG3797">
    <property type="taxonomic scope" value="Bacteria"/>
</dbReference>
<proteinExistence type="predicted"/>
<dbReference type="Gene3D" id="3.30.70.1280">
    <property type="entry name" value="SP0830-like domains"/>
    <property type="match status" value="1"/>
</dbReference>
<dbReference type="InterPro" id="IPR012545">
    <property type="entry name" value="DUF1697"/>
</dbReference>
<dbReference type="Gene3D" id="3.30.70.1260">
    <property type="entry name" value="bacterial protein sp0830 like"/>
    <property type="match status" value="1"/>
</dbReference>
<dbReference type="PANTHER" id="PTHR36439">
    <property type="entry name" value="BLL4334 PROTEIN"/>
    <property type="match status" value="1"/>
</dbReference>
<evidence type="ECO:0000313" key="2">
    <source>
        <dbReference type="Proteomes" id="UP000003573"/>
    </source>
</evidence>
<protein>
    <recommendedName>
        <fullName evidence="3">PF08002 family protein</fullName>
    </recommendedName>
</protein>
<dbReference type="EMBL" id="AEUW02000001">
    <property type="protein sequence ID" value="EHJ53274.1"/>
    <property type="molecule type" value="Genomic_DNA"/>
</dbReference>
<reference evidence="1 2" key="1">
    <citation type="journal article" date="2014" name="Int. J. Syst. Evol. Microbiol.">
        <title>Phylogenomics and the dynamic genome evolution of the genus Streptococcus.</title>
        <authorList>
            <consortium name="The Broad Institute Genome Sequencing Platform"/>
            <person name="Richards V.P."/>
            <person name="Palmer S.R."/>
            <person name="Pavinski Bitar P.D."/>
            <person name="Qin X."/>
            <person name="Weinstock G.M."/>
            <person name="Highlander S.K."/>
            <person name="Town C.D."/>
            <person name="Burne R.A."/>
            <person name="Stanhope M.J."/>
        </authorList>
    </citation>
    <scope>NUCLEOTIDE SEQUENCE [LARGE SCALE GENOMIC DNA]</scope>
    <source>
        <strain evidence="1 2">NCTC 11558</strain>
    </source>
</reference>
<dbReference type="PANTHER" id="PTHR36439:SF1">
    <property type="entry name" value="DUF1697 DOMAIN-CONTAINING PROTEIN"/>
    <property type="match status" value="1"/>
</dbReference>
<keyword evidence="2" id="KW-1185">Reference proteome</keyword>
<dbReference type="OrthoDB" id="9806494at2"/>
<sequence length="188" mass="22472">MKKLEEISSLSYVLLLRGINVGGKNKVVMSELRQLVTDMGFANVKTYINSGNLFFQSEKPRADILAQFEQLFAENYPFIQYFSLFSQEDYEKDYRALPDWWHRDLARKDVLFFTEKMDKERAVERVRSFSLRDEVVHFGVLGIYWGKYTESEYLKTSYHKQLMKEDFYRQVTIRNSKTAEKILKFLQH</sequence>
<name>G5JUK0_9STRE</name>